<evidence type="ECO:0000313" key="4">
    <source>
        <dbReference type="EMBL" id="MCG2617256.1"/>
    </source>
</evidence>
<dbReference type="EMBL" id="JAKLTR010000019">
    <property type="protein sequence ID" value="MCG2617256.1"/>
    <property type="molecule type" value="Genomic_DNA"/>
</dbReference>
<dbReference type="Gene3D" id="3.10.350.10">
    <property type="entry name" value="LysM domain"/>
    <property type="match status" value="2"/>
</dbReference>
<keyword evidence="5" id="KW-1185">Reference proteome</keyword>
<name>A0ABS9KY36_9BACT</name>
<dbReference type="InterPro" id="IPR036779">
    <property type="entry name" value="LysM_dom_sf"/>
</dbReference>
<dbReference type="CDD" id="cd00118">
    <property type="entry name" value="LysM"/>
    <property type="match status" value="1"/>
</dbReference>
<evidence type="ECO:0000313" key="5">
    <source>
        <dbReference type="Proteomes" id="UP001165367"/>
    </source>
</evidence>
<dbReference type="SUPFAM" id="SSF54106">
    <property type="entry name" value="LysM domain"/>
    <property type="match status" value="2"/>
</dbReference>
<dbReference type="PROSITE" id="PS51782">
    <property type="entry name" value="LYSM"/>
    <property type="match status" value="2"/>
</dbReference>
<comment type="caution">
    <text evidence="4">The sequence shown here is derived from an EMBL/GenBank/DDBJ whole genome shotgun (WGS) entry which is preliminary data.</text>
</comment>
<dbReference type="InterPro" id="IPR018392">
    <property type="entry name" value="LysM"/>
</dbReference>
<feature type="region of interest" description="Disordered" evidence="1">
    <location>
        <begin position="154"/>
        <end position="228"/>
    </location>
</feature>
<reference evidence="4" key="1">
    <citation type="submission" date="2022-01" db="EMBL/GenBank/DDBJ databases">
        <authorList>
            <person name="Jo J.-H."/>
            <person name="Im W.-T."/>
        </authorList>
    </citation>
    <scope>NUCLEOTIDE SEQUENCE</scope>
    <source>
        <strain evidence="4">NA20</strain>
    </source>
</reference>
<accession>A0ABS9KY36</accession>
<dbReference type="Pfam" id="PF01476">
    <property type="entry name" value="LysM"/>
    <property type="match status" value="2"/>
</dbReference>
<protein>
    <submittedName>
        <fullName evidence="4">LysM peptidoglycan-binding domain-containing protein</fullName>
    </submittedName>
</protein>
<evidence type="ECO:0000256" key="2">
    <source>
        <dbReference type="SAM" id="SignalP"/>
    </source>
</evidence>
<feature type="compositionally biased region" description="Basic and acidic residues" evidence="1">
    <location>
        <begin position="197"/>
        <end position="218"/>
    </location>
</feature>
<evidence type="ECO:0000259" key="3">
    <source>
        <dbReference type="PROSITE" id="PS51782"/>
    </source>
</evidence>
<dbReference type="SMART" id="SM00257">
    <property type="entry name" value="LysM"/>
    <property type="match status" value="2"/>
</dbReference>
<dbReference type="Proteomes" id="UP001165367">
    <property type="component" value="Unassembled WGS sequence"/>
</dbReference>
<feature type="domain" description="LysM" evidence="3">
    <location>
        <begin position="36"/>
        <end position="80"/>
    </location>
</feature>
<gene>
    <name evidence="4" type="ORF">LZZ85_23370</name>
</gene>
<organism evidence="4 5">
    <name type="scientific">Terrimonas ginsenosidimutans</name>
    <dbReference type="NCBI Taxonomy" id="2908004"/>
    <lineage>
        <taxon>Bacteria</taxon>
        <taxon>Pseudomonadati</taxon>
        <taxon>Bacteroidota</taxon>
        <taxon>Chitinophagia</taxon>
        <taxon>Chitinophagales</taxon>
        <taxon>Chitinophagaceae</taxon>
        <taxon>Terrimonas</taxon>
    </lineage>
</organism>
<feature type="chain" id="PRO_5046505468" evidence="2">
    <location>
        <begin position="23"/>
        <end position="333"/>
    </location>
</feature>
<feature type="domain" description="LysM" evidence="3">
    <location>
        <begin position="97"/>
        <end position="141"/>
    </location>
</feature>
<feature type="signal peptide" evidence="2">
    <location>
        <begin position="1"/>
        <end position="22"/>
    </location>
</feature>
<evidence type="ECO:0000256" key="1">
    <source>
        <dbReference type="SAM" id="MobiDB-lite"/>
    </source>
</evidence>
<sequence>MKKPFIFLILFFAVVFASQAQGDGLLVKQGDKGLYLDHTVSSGQGLYSVGRLYNVSPKYIASFNKSDINKGLEIGQVIRIPLTDTNFTQKSNKGIPVYYTVGASEGLLKVSNVNNKVTMQKLRDWNGLKSDALQVGQRLIVGYLVSKEMQNVVSSAPKVTPAKPEEKPVVKNEPVQEQPKTAPVIGSSTQPVQTTPVKEEPKKEEPKKEEHKKAEPAPRQDNPVSSGQGYFKTFYEHQVKQSPVAKNTTVTAGIFKTSSGWEDAKYYLLIDGVATGTIVQLINPDNNKAIYAKVLGEMNGIRQNQGLGIRISNAGAAALGVTDSEKFIVKIIY</sequence>
<feature type="compositionally biased region" description="Polar residues" evidence="1">
    <location>
        <begin position="186"/>
        <end position="196"/>
    </location>
</feature>
<proteinExistence type="predicted"/>
<dbReference type="RefSeq" id="WP_237875840.1">
    <property type="nucleotide sequence ID" value="NZ_JAKLTR010000019.1"/>
</dbReference>
<keyword evidence="2" id="KW-0732">Signal</keyword>